<comment type="caution">
    <text evidence="1">The sequence shown here is derived from an EMBL/GenBank/DDBJ whole genome shotgun (WGS) entry which is preliminary data.</text>
</comment>
<gene>
    <name evidence="1" type="ORF">RFI_34420</name>
</gene>
<organism evidence="1 2">
    <name type="scientific">Reticulomyxa filosa</name>
    <dbReference type="NCBI Taxonomy" id="46433"/>
    <lineage>
        <taxon>Eukaryota</taxon>
        <taxon>Sar</taxon>
        <taxon>Rhizaria</taxon>
        <taxon>Retaria</taxon>
        <taxon>Foraminifera</taxon>
        <taxon>Monothalamids</taxon>
        <taxon>Reticulomyxidae</taxon>
        <taxon>Reticulomyxa</taxon>
    </lineage>
</organism>
<protein>
    <submittedName>
        <fullName evidence="1">Uncharacterized protein</fullName>
    </submittedName>
</protein>
<accession>X6LQH5</accession>
<proteinExistence type="predicted"/>
<name>X6LQH5_RETFI</name>
<evidence type="ECO:0000313" key="2">
    <source>
        <dbReference type="Proteomes" id="UP000023152"/>
    </source>
</evidence>
<sequence length="148" mass="17520">ATAERTKEFLMLNRQLELLQQVQVQFAKPTYLCNSKIAILFQGLEEYMFQGIQSFKAMIMAKKFLVVMKLFIDQKLKDLRLDNHAHTAKSFNYPKRNMNGKKQLQCVFFIFFIDLTLKTVFLKCYNYNTIPSFKIDICIFFISNNCKK</sequence>
<reference evidence="1 2" key="1">
    <citation type="journal article" date="2013" name="Curr. Biol.">
        <title>The Genome of the Foraminiferan Reticulomyxa filosa.</title>
        <authorList>
            <person name="Glockner G."/>
            <person name="Hulsmann N."/>
            <person name="Schleicher M."/>
            <person name="Noegel A.A."/>
            <person name="Eichinger L."/>
            <person name="Gallinger C."/>
            <person name="Pawlowski J."/>
            <person name="Sierra R."/>
            <person name="Euteneuer U."/>
            <person name="Pillet L."/>
            <person name="Moustafa A."/>
            <person name="Platzer M."/>
            <person name="Groth M."/>
            <person name="Szafranski K."/>
            <person name="Schliwa M."/>
        </authorList>
    </citation>
    <scope>NUCLEOTIDE SEQUENCE [LARGE SCALE GENOMIC DNA]</scope>
</reference>
<feature type="non-terminal residue" evidence="1">
    <location>
        <position position="1"/>
    </location>
</feature>
<dbReference type="EMBL" id="ASPP01034419">
    <property type="protein sequence ID" value="ETO02990.1"/>
    <property type="molecule type" value="Genomic_DNA"/>
</dbReference>
<dbReference type="AlphaFoldDB" id="X6LQH5"/>
<keyword evidence="2" id="KW-1185">Reference proteome</keyword>
<dbReference type="Proteomes" id="UP000023152">
    <property type="component" value="Unassembled WGS sequence"/>
</dbReference>
<evidence type="ECO:0000313" key="1">
    <source>
        <dbReference type="EMBL" id="ETO02990.1"/>
    </source>
</evidence>